<gene>
    <name evidence="1" type="ORF">ESCAB7627_2088</name>
</gene>
<proteinExistence type="predicted"/>
<comment type="caution">
    <text evidence="1">The sequence shown here is derived from an EMBL/GenBank/DDBJ whole genome shotgun (WGS) entry which is preliminary data.</text>
</comment>
<dbReference type="EMBL" id="ABKX01000009">
    <property type="protein sequence ID" value="EDS90766.1"/>
    <property type="molecule type" value="Genomic_DNA"/>
</dbReference>
<accession>A0ABC9NKJ8</accession>
<name>A0ABC9NKJ8_ESCAT</name>
<dbReference type="AlphaFoldDB" id="A0ABC9NKJ8"/>
<reference evidence="1 2" key="1">
    <citation type="submission" date="2008-02" db="EMBL/GenBank/DDBJ databases">
        <title>Annotation of Escherichia albertii TW07627.</title>
        <authorList>
            <person name="Sutton G."/>
            <person name="Whittam T.S."/>
            <person name="Sebastian Y."/>
        </authorList>
    </citation>
    <scope>NUCLEOTIDE SEQUENCE [LARGE SCALE GENOMIC DNA]</scope>
    <source>
        <strain evidence="1 2">TW07627</strain>
    </source>
</reference>
<organism evidence="1 2">
    <name type="scientific">Escherichia albertii (strain TW07627)</name>
    <dbReference type="NCBI Taxonomy" id="502347"/>
    <lineage>
        <taxon>Bacteria</taxon>
        <taxon>Pseudomonadati</taxon>
        <taxon>Pseudomonadota</taxon>
        <taxon>Gammaproteobacteria</taxon>
        <taxon>Enterobacterales</taxon>
        <taxon>Enterobacteriaceae</taxon>
        <taxon>Escherichia</taxon>
    </lineage>
</organism>
<sequence length="59" mass="6596">MGKTVEGKNVARVTQQNLSDYYPKTDIFAVRPSVLSNLPSSILDLHNVDIIVFHPHSCE</sequence>
<evidence type="ECO:0000313" key="1">
    <source>
        <dbReference type="EMBL" id="EDS90766.1"/>
    </source>
</evidence>
<dbReference type="Proteomes" id="UP000003042">
    <property type="component" value="Unassembled WGS sequence"/>
</dbReference>
<protein>
    <submittedName>
        <fullName evidence="1">Uncharacterized protein</fullName>
    </submittedName>
</protein>
<evidence type="ECO:0000313" key="2">
    <source>
        <dbReference type="Proteomes" id="UP000003042"/>
    </source>
</evidence>